<dbReference type="InterPro" id="IPR010347">
    <property type="entry name" value="Tdp1"/>
</dbReference>
<keyword evidence="3" id="KW-0540">Nuclease</keyword>
<reference evidence="13" key="1">
    <citation type="submission" date="2020-05" db="EMBL/GenBank/DDBJ databases">
        <title>Phylogenomic resolution of chytrid fungi.</title>
        <authorList>
            <person name="Stajich J.E."/>
            <person name="Amses K."/>
            <person name="Simmons R."/>
            <person name="Seto K."/>
            <person name="Myers J."/>
            <person name="Bonds A."/>
            <person name="Quandt C.A."/>
            <person name="Barry K."/>
            <person name="Liu P."/>
            <person name="Grigoriev I."/>
            <person name="Longcore J.E."/>
            <person name="James T.Y."/>
        </authorList>
    </citation>
    <scope>NUCLEOTIDE SEQUENCE</scope>
    <source>
        <strain evidence="13">JEL0379</strain>
    </source>
</reference>
<dbReference type="GO" id="GO:0004527">
    <property type="term" value="F:exonuclease activity"/>
    <property type="evidence" value="ECO:0007669"/>
    <property type="project" value="UniProtKB-KW"/>
</dbReference>
<keyword evidence="6" id="KW-0269">Exonuclease</keyword>
<evidence type="ECO:0000256" key="10">
    <source>
        <dbReference type="PIRSR" id="PIRSR610347-2"/>
    </source>
</evidence>
<keyword evidence="8" id="KW-0539">Nucleus</keyword>
<dbReference type="GO" id="GO:0017005">
    <property type="term" value="F:3'-tyrosyl-DNA phosphodiesterase activity"/>
    <property type="evidence" value="ECO:0007669"/>
    <property type="project" value="TreeGrafter"/>
</dbReference>
<evidence type="ECO:0000256" key="5">
    <source>
        <dbReference type="ARBA" id="ARBA00022801"/>
    </source>
</evidence>
<evidence type="ECO:0000256" key="6">
    <source>
        <dbReference type="ARBA" id="ARBA00022839"/>
    </source>
</evidence>
<feature type="binding site" evidence="10">
    <location>
        <position position="192"/>
    </location>
    <ligand>
        <name>substrate</name>
    </ligand>
</feature>
<comment type="subcellular location">
    <subcellularLocation>
        <location evidence="1">Nucleus</location>
    </subcellularLocation>
</comment>
<keyword evidence="5" id="KW-0378">Hydrolase</keyword>
<dbReference type="PANTHER" id="PTHR12415:SF0">
    <property type="entry name" value="TYROSYL-DNA PHOSPHODIESTERASE 1"/>
    <property type="match status" value="1"/>
</dbReference>
<dbReference type="GO" id="GO:0005634">
    <property type="term" value="C:nucleus"/>
    <property type="evidence" value="ECO:0007669"/>
    <property type="project" value="UniProtKB-SubCell"/>
</dbReference>
<comment type="similarity">
    <text evidence="2">Belongs to the tyrosyl-DNA phosphodiesterase family.</text>
</comment>
<evidence type="ECO:0000256" key="3">
    <source>
        <dbReference type="ARBA" id="ARBA00022722"/>
    </source>
</evidence>
<feature type="region of interest" description="Disordered" evidence="12">
    <location>
        <begin position="1"/>
        <end position="88"/>
    </location>
</feature>
<feature type="compositionally biased region" description="Acidic residues" evidence="12">
    <location>
        <begin position="55"/>
        <end position="65"/>
    </location>
</feature>
<gene>
    <name evidence="13" type="primary">TDP1</name>
    <name evidence="13" type="ORF">HDU87_002002</name>
</gene>
<accession>A0AAD5TP61</accession>
<evidence type="ECO:0000256" key="7">
    <source>
        <dbReference type="ARBA" id="ARBA00023204"/>
    </source>
</evidence>
<evidence type="ECO:0000313" key="13">
    <source>
        <dbReference type="EMBL" id="KAJ3180493.1"/>
    </source>
</evidence>
<dbReference type="PANTHER" id="PTHR12415">
    <property type="entry name" value="TYROSYL-DNA PHOSPHODIESTERASE 1"/>
    <property type="match status" value="1"/>
</dbReference>
<name>A0AAD5TP61_9FUNG</name>
<evidence type="ECO:0000256" key="4">
    <source>
        <dbReference type="ARBA" id="ARBA00022763"/>
    </source>
</evidence>
<dbReference type="EMBL" id="JADGJQ010000016">
    <property type="protein sequence ID" value="KAJ3180493.1"/>
    <property type="molecule type" value="Genomic_DNA"/>
</dbReference>
<dbReference type="Gene3D" id="3.30.870.10">
    <property type="entry name" value="Endonuclease Chain A"/>
    <property type="match status" value="2"/>
</dbReference>
<evidence type="ECO:0000313" key="14">
    <source>
        <dbReference type="Proteomes" id="UP001212152"/>
    </source>
</evidence>
<dbReference type="AlphaFoldDB" id="A0AAD5TP61"/>
<evidence type="ECO:0000256" key="8">
    <source>
        <dbReference type="ARBA" id="ARBA00023242"/>
    </source>
</evidence>
<protein>
    <submittedName>
        <fullName evidence="13">Tyrosyl-DNA phosphodiesterase 1</fullName>
    </submittedName>
</protein>
<dbReference type="GO" id="GO:0003697">
    <property type="term" value="F:single-stranded DNA binding"/>
    <property type="evidence" value="ECO:0007669"/>
    <property type="project" value="TreeGrafter"/>
</dbReference>
<keyword evidence="14" id="KW-1185">Reference proteome</keyword>
<dbReference type="GO" id="GO:0006281">
    <property type="term" value="P:DNA repair"/>
    <property type="evidence" value="ECO:0007669"/>
    <property type="project" value="UniProtKB-KW"/>
</dbReference>
<evidence type="ECO:0000256" key="2">
    <source>
        <dbReference type="ARBA" id="ARBA00010205"/>
    </source>
</evidence>
<organism evidence="13 14">
    <name type="scientific">Geranomyces variabilis</name>
    <dbReference type="NCBI Taxonomy" id="109894"/>
    <lineage>
        <taxon>Eukaryota</taxon>
        <taxon>Fungi</taxon>
        <taxon>Fungi incertae sedis</taxon>
        <taxon>Chytridiomycota</taxon>
        <taxon>Chytridiomycota incertae sedis</taxon>
        <taxon>Chytridiomycetes</taxon>
        <taxon>Spizellomycetales</taxon>
        <taxon>Powellomycetaceae</taxon>
        <taxon>Geranomyces</taxon>
    </lineage>
</organism>
<keyword evidence="4" id="KW-0227">DNA damage</keyword>
<keyword evidence="7" id="KW-0234">DNA repair</keyword>
<proteinExistence type="inferred from homology"/>
<evidence type="ECO:0000256" key="11">
    <source>
        <dbReference type="PIRSR" id="PIRSR610347-3"/>
    </source>
</evidence>
<evidence type="ECO:0000256" key="9">
    <source>
        <dbReference type="PIRSR" id="PIRSR610347-1"/>
    </source>
</evidence>
<evidence type="ECO:0000256" key="12">
    <source>
        <dbReference type="SAM" id="MobiDB-lite"/>
    </source>
</evidence>
<evidence type="ECO:0000256" key="1">
    <source>
        <dbReference type="ARBA" id="ARBA00004123"/>
    </source>
</evidence>
<feature type="active site" description="Proton donor/acceptor" evidence="9">
    <location>
        <position position="413"/>
    </location>
</feature>
<feature type="active site" description="Nucleophile" evidence="9">
    <location>
        <position position="190"/>
    </location>
</feature>
<dbReference type="SUPFAM" id="SSF56024">
    <property type="entry name" value="Phospholipase D/nuclease"/>
    <property type="match status" value="2"/>
</dbReference>
<dbReference type="Pfam" id="PF06087">
    <property type="entry name" value="Tyr-DNA_phospho"/>
    <property type="match status" value="1"/>
</dbReference>
<comment type="caution">
    <text evidence="13">The sequence shown here is derived from an EMBL/GenBank/DDBJ whole genome shotgun (WGS) entry which is preliminary data.</text>
</comment>
<feature type="binding site" evidence="10">
    <location>
        <position position="415"/>
    </location>
    <ligand>
        <name>substrate</name>
    </ligand>
</feature>
<feature type="site" description="Interaction with DNA" evidence="11">
    <location>
        <position position="438"/>
    </location>
</feature>
<dbReference type="Proteomes" id="UP001212152">
    <property type="component" value="Unassembled WGS sequence"/>
</dbReference>
<sequence>MKRALATDAVASSSSLSSSPKRIRTRDSNPENEIIDLTDAPAPIAPTAPAKCTDDTDNDTDATEIDDAHTVHSHSSREATPVTTAAASQPAPVNYIDPRIRLVRVRDLPAADNVGSKSLRELFTFKPLECMLQLNYMVELEWMLSHLQDRSIPVTIVHGLDKAMMQQEAAPYPNVTVIKPWLPIAYGTHHTKAMFLVHKAGTAQFIIHTANLISRDFTFKTQGMWLSPVLQKKSATDVPCAFERDLMEYFDEYGSSLRAWRDRMAAYDWSPVRAVLVGSVPGRHTGAALRKWGHLRLRRCLERVTLPPSCVADSVLIAQVVGSLGTNDSWLVGEFARSLATAREGNGGLMAVTPPLKLIFPTVDDVRTSLEGWAGSGSLPFDHKNWTSAEPYMRPRLHAWEATRQGRHRAVPHIKTFTRINTQTGEMAWFLLTSANLSKAAWGQFEKKDTQLMIRSFELGVLIAPESFKSSQDQAVTLKAISPTELAGLSTKSAKEPNPELPVTVVPLRLPYDLPLRPYAAGEKPWTRGEEVPRGRDSLGDTFQQYVMKAMLGGG</sequence>
<dbReference type="GO" id="GO:0003690">
    <property type="term" value="F:double-stranded DNA binding"/>
    <property type="evidence" value="ECO:0007669"/>
    <property type="project" value="TreeGrafter"/>
</dbReference>
<feature type="compositionally biased region" description="Low complexity" evidence="12">
    <location>
        <begin position="40"/>
        <end position="50"/>
    </location>
</feature>